<dbReference type="InterPro" id="IPR008628">
    <property type="entry name" value="GPP34-like"/>
</dbReference>
<evidence type="ECO:0000313" key="3">
    <source>
        <dbReference type="Proteomes" id="UP000694287"/>
    </source>
</evidence>
<dbReference type="Pfam" id="PF13424">
    <property type="entry name" value="TPR_12"/>
    <property type="match status" value="1"/>
</dbReference>
<evidence type="ECO:0000313" key="2">
    <source>
        <dbReference type="EMBL" id="MBW0134565.1"/>
    </source>
</evidence>
<protein>
    <submittedName>
        <fullName evidence="2">Tetratricopeptide repeat protein</fullName>
    </submittedName>
</protein>
<accession>A0ABS6UQS4</accession>
<dbReference type="Pfam" id="PF05719">
    <property type="entry name" value="GPP34"/>
    <property type="match status" value="1"/>
</dbReference>
<sequence length="455" mass="47076">MKHTRLVPSVFTVLHDPVTGRAAAGHRAVRAALVGAQLVSLMISGRLAVEGDRVVLVGRRGPRHDDPVGDVVVGAVAADGAERDVRGWVEMLGGTVHDLASRELVEEGVLRWEAPRRLRSAARWPAADPVRAARARLEIEQMVADPTSFDLPGAVALACTLAAGAEGVIGTGSGFLDELVAELPAGPAAVVAALAEVPVRAMPGGGRFAGSRLVVESAVMQRRAEDPAARPGRAGLRARHDAGAALVAADRPHDAVPVLEEAVAEAVQDLGAIDPDTLVAEGNLAVAYLAAGRPGAGIPLLVDTLDDRERTLGADHPLALTARDVLAAVHRTADRPAEALAHYLLVVAHRTRVLGPAHPDTLTSRLGAGLSHADDGDTRAALVVLGSALRDALETWGAGHPSTVALRGALAECLDAAGRPVEARSEYDRAARDAADGLGPAHPDTEALREASTLR</sequence>
<comment type="caution">
    <text evidence="2">The sequence shown here is derived from an EMBL/GenBank/DDBJ whole genome shotgun (WGS) entry which is preliminary data.</text>
</comment>
<name>A0ABS6UQS4_9PSEU</name>
<dbReference type="InterPro" id="IPR053137">
    <property type="entry name" value="NLR-like"/>
</dbReference>
<keyword evidence="3" id="KW-1185">Reference proteome</keyword>
<feature type="region of interest" description="Disordered" evidence="1">
    <location>
        <begin position="425"/>
        <end position="455"/>
    </location>
</feature>
<organism evidence="2 3">
    <name type="scientific">Pseudonocardia abyssalis</name>
    <dbReference type="NCBI Taxonomy" id="2792008"/>
    <lineage>
        <taxon>Bacteria</taxon>
        <taxon>Bacillati</taxon>
        <taxon>Actinomycetota</taxon>
        <taxon>Actinomycetes</taxon>
        <taxon>Pseudonocardiales</taxon>
        <taxon>Pseudonocardiaceae</taxon>
        <taxon>Pseudonocardia</taxon>
    </lineage>
</organism>
<dbReference type="PANTHER" id="PTHR46082:SF6">
    <property type="entry name" value="AAA+ ATPASE DOMAIN-CONTAINING PROTEIN-RELATED"/>
    <property type="match status" value="1"/>
</dbReference>
<proteinExistence type="predicted"/>
<dbReference type="PANTHER" id="PTHR46082">
    <property type="entry name" value="ATP/GTP-BINDING PROTEIN-RELATED"/>
    <property type="match status" value="1"/>
</dbReference>
<dbReference type="RefSeq" id="WP_218615995.1">
    <property type="nucleotide sequence ID" value="NZ_JADQDK010000001.1"/>
</dbReference>
<evidence type="ECO:0000256" key="1">
    <source>
        <dbReference type="SAM" id="MobiDB-lite"/>
    </source>
</evidence>
<feature type="compositionally biased region" description="Basic and acidic residues" evidence="1">
    <location>
        <begin position="425"/>
        <end position="435"/>
    </location>
</feature>
<gene>
    <name evidence="2" type="ORF">I4I81_09875</name>
</gene>
<dbReference type="EMBL" id="JADQDK010000001">
    <property type="protein sequence ID" value="MBW0134565.1"/>
    <property type="molecule type" value="Genomic_DNA"/>
</dbReference>
<dbReference type="Proteomes" id="UP000694287">
    <property type="component" value="Unassembled WGS sequence"/>
</dbReference>
<reference evidence="2 3" key="1">
    <citation type="submission" date="2020-11" db="EMBL/GenBank/DDBJ databases">
        <title>Pseudonocardia abyssalis sp. nov. and Pseudonocardia oceani sp. nov., description and phylogenomic analysis of two novel actinomycetes isolated from the deep Southern Ocean.</title>
        <authorList>
            <person name="Parra J."/>
        </authorList>
    </citation>
    <scope>NUCLEOTIDE SEQUENCE [LARGE SCALE GENOMIC DNA]</scope>
    <source>
        <strain evidence="2 3">KRD-168</strain>
    </source>
</reference>